<evidence type="ECO:0000313" key="2">
    <source>
        <dbReference type="EMBL" id="KAF0743837.1"/>
    </source>
</evidence>
<feature type="region of interest" description="Disordered" evidence="1">
    <location>
        <begin position="1"/>
        <end position="25"/>
    </location>
</feature>
<dbReference type="Proteomes" id="UP000481153">
    <property type="component" value="Unassembled WGS sequence"/>
</dbReference>
<dbReference type="AlphaFoldDB" id="A0A6G0XT78"/>
<reference evidence="2 3" key="1">
    <citation type="submission" date="2019-07" db="EMBL/GenBank/DDBJ databases">
        <title>Genomics analysis of Aphanomyces spp. identifies a new class of oomycete effector associated with host adaptation.</title>
        <authorList>
            <person name="Gaulin E."/>
        </authorList>
    </citation>
    <scope>NUCLEOTIDE SEQUENCE [LARGE SCALE GENOMIC DNA]</scope>
    <source>
        <strain evidence="2 3">ATCC 201684</strain>
    </source>
</reference>
<evidence type="ECO:0000313" key="3">
    <source>
        <dbReference type="Proteomes" id="UP000481153"/>
    </source>
</evidence>
<organism evidence="2 3">
    <name type="scientific">Aphanomyces euteiches</name>
    <dbReference type="NCBI Taxonomy" id="100861"/>
    <lineage>
        <taxon>Eukaryota</taxon>
        <taxon>Sar</taxon>
        <taxon>Stramenopiles</taxon>
        <taxon>Oomycota</taxon>
        <taxon>Saprolegniomycetes</taxon>
        <taxon>Saprolegniales</taxon>
        <taxon>Verrucalvaceae</taxon>
        <taxon>Aphanomyces</taxon>
    </lineage>
</organism>
<dbReference type="VEuPathDB" id="FungiDB:AeMF1_020858"/>
<dbReference type="EMBL" id="VJMJ01000012">
    <property type="protein sequence ID" value="KAF0743837.1"/>
    <property type="molecule type" value="Genomic_DNA"/>
</dbReference>
<feature type="compositionally biased region" description="Polar residues" evidence="1">
    <location>
        <begin position="1"/>
        <end position="14"/>
    </location>
</feature>
<name>A0A6G0XT78_9STRA</name>
<gene>
    <name evidence="2" type="ORF">Ae201684_001483</name>
</gene>
<comment type="caution">
    <text evidence="2">The sequence shown here is derived from an EMBL/GenBank/DDBJ whole genome shotgun (WGS) entry which is preliminary data.</text>
</comment>
<evidence type="ECO:0000256" key="1">
    <source>
        <dbReference type="SAM" id="MobiDB-lite"/>
    </source>
</evidence>
<sequence>MSTSYQVRSPSRASLQDDHQERAVSQPAVEIEHQDESYMCANSYGARHISTEKKARPQKRPRTEKTVGDEVKSVVWCDESVALLFNNTMYAMPRCESSFHSVPF</sequence>
<feature type="region of interest" description="Disordered" evidence="1">
    <location>
        <begin position="49"/>
        <end position="68"/>
    </location>
</feature>
<keyword evidence="3" id="KW-1185">Reference proteome</keyword>
<proteinExistence type="predicted"/>
<protein>
    <submittedName>
        <fullName evidence="2">Uncharacterized protein</fullName>
    </submittedName>
</protein>
<accession>A0A6G0XT78</accession>